<dbReference type="SUPFAM" id="SSF48239">
    <property type="entry name" value="Terpenoid cyclases/Protein prenyltransferases"/>
    <property type="match status" value="1"/>
</dbReference>
<dbReference type="Pfam" id="PF11974">
    <property type="entry name" value="bMG3"/>
    <property type="match status" value="1"/>
</dbReference>
<dbReference type="InterPro" id="IPR021868">
    <property type="entry name" value="Alpha_2_Macroglob_MG3"/>
</dbReference>
<dbReference type="Proteomes" id="UP000196317">
    <property type="component" value="Unassembled WGS sequence"/>
</dbReference>
<dbReference type="Gene3D" id="1.50.10.20">
    <property type="match status" value="1"/>
</dbReference>
<dbReference type="SMART" id="SM01360">
    <property type="entry name" value="A2M"/>
    <property type="match status" value="1"/>
</dbReference>
<dbReference type="InterPro" id="IPR001599">
    <property type="entry name" value="Macroglobln_a2"/>
</dbReference>
<feature type="chain" id="PRO_5012373427" evidence="1">
    <location>
        <begin position="21"/>
        <end position="1707"/>
    </location>
</feature>
<dbReference type="InterPro" id="IPR008930">
    <property type="entry name" value="Terpenoid_cyclase/PrenylTrfase"/>
</dbReference>
<dbReference type="EMBL" id="NDYN01000005">
    <property type="protein sequence ID" value="OUT07811.1"/>
    <property type="molecule type" value="Genomic_DNA"/>
</dbReference>
<dbReference type="Pfam" id="PF17973">
    <property type="entry name" value="bMG10"/>
    <property type="match status" value="1"/>
</dbReference>
<feature type="signal peptide" evidence="1">
    <location>
        <begin position="1"/>
        <end position="20"/>
    </location>
</feature>
<organism evidence="4 5">
    <name type="scientific">Campylobacter concisus</name>
    <dbReference type="NCBI Taxonomy" id="199"/>
    <lineage>
        <taxon>Bacteria</taxon>
        <taxon>Pseudomonadati</taxon>
        <taxon>Campylobacterota</taxon>
        <taxon>Epsilonproteobacteria</taxon>
        <taxon>Campylobacterales</taxon>
        <taxon>Campylobacteraceae</taxon>
        <taxon>Campylobacter</taxon>
    </lineage>
</organism>
<proteinExistence type="predicted"/>
<evidence type="ECO:0000259" key="2">
    <source>
        <dbReference type="SMART" id="SM01359"/>
    </source>
</evidence>
<dbReference type="InterPro" id="IPR051802">
    <property type="entry name" value="YfhM-like"/>
</dbReference>
<comment type="caution">
    <text evidence="4">The sequence shown here is derived from an EMBL/GenBank/DDBJ whole genome shotgun (WGS) entry which is preliminary data.</text>
</comment>
<dbReference type="RefSeq" id="WP_087583234.1">
    <property type="nucleotide sequence ID" value="NZ_NDYN01000005.1"/>
</dbReference>
<dbReference type="Pfam" id="PF07703">
    <property type="entry name" value="A2M_BRD"/>
    <property type="match status" value="1"/>
</dbReference>
<evidence type="ECO:0000313" key="5">
    <source>
        <dbReference type="Proteomes" id="UP000196317"/>
    </source>
</evidence>
<sequence length="1707" mass="189262">MQQKALLLALLGAINLYALSLNGTAEVKSPLSVEFGLEDDVSKNLIGTLSEKKLISCEPALSGTVKFNAQSLTLFTKDMHAGVEYSCKLENGSSASFETKEFALEKIEKLSDSKFILKFNDEVSDELIKKIAVKGANFNALQLSQNSFELDLDKNISEPTFDLGENFESKFGAKLAGDSVVKFSEQASDESTNLNAEAKSFEIAKIYPTSLDNGILAFRIYLKEWLSDDNNLKKFIKIKGVKSFSISDVAYKNDDENSAPNSELEGYDYYIDITSDEFKPQNSYEITIKPGFGDDRNVVREAKTYEVVASNFTPFANFTNEEPYISSVGEIGIRSANLPELNVSVEKLSDQNFRYFLNFNDNSEDLSNFSSKVASKSYKLEGALNEISLNKIKLDFAGAGDGVYKISLNYGKDKSVAKVVYLSDIAINAKLGKDEIFVFANRLGENTMLPNANVKIYGKRNEEIAVGATNDVGVFKFNKKDIYKEISSVVVSLGKEQNFLIIKDGEALNEAKLISQNPSESIDAYTHFASNIIRPNESLKGAIYLRDRDFNPLKNMPVKIKFIDPQGKSSAQITQNTNDVGMINFEKEILSDLSGRFNMQIIYASKVIASVPFYVESFVPNKIKNDIAIDADKFFSNELVKVNLTSSYLFGGAASDLAGSMQVSFFDDEYKNSEFKEYKFKNDTLKAAAYPSIENDLTLSKDGKSSQMIDLSFNTKNAPSIIKGVINFNVNDDGKNVSDAKSFTLYPYKDMVGIAASTAFADPNEDVKIRTVVIDMSSQKAVKSNLKFDIKRVSWQYQRDANGYIKWIQTLEDVDSFYKNSGEFSYKFTQSGSYVITATNLVSGASTSLDIDVSGYNYSTLAPTKELSKSQIKLNKSVYKKGDELNADISSAIKEGIALVTLEDAGVKAYKVVKIKNNSANVKFKLDFDFNGLYVSANIYRMTDAGLTPFRTYGKVYANGDKSSRKIELTLDAPKSAKSDENIKISLKTKPKAYLNLFITDVGVLDITSQKPADPLKFFDKILPDGVFDYDIYNMLTNYKVEGKTLSFGGDAAAMAVAAKMAKHASPVDSKNVKTYANLVSLQADDKGEISYEFKTPNGFNGAVRVDAVANDATAMNAVNSEIKVKDDVIIKPSALVYLLKGDELSANLRLINTTNTDKNLTINIVTSKNLNIKTQEKANLKPLENKAFVLKISALEIGAGEYNITVSDKNSSKTLENLLDVISPYTISTYEKSSVFDKESKISLPKGYHDVSVDASSSVSSVLLAASKNLVEYPYGCAEQRSSRLLALLNLKPKDELEKSDQKRFIVSGIDELVKMQKPDGSFGYWSDLGETNAFASIFATDVLLDLSEAGYEVNKGVKQNALNSLLKYANNDLEALYALYVSSRANMADRSILNKIYDDKAYNKTALSKYLMAAALKINGLNDEAKVALKDIKNAKTSEENASDFSSKVRDNAFILYLHAKYFEKNDYSDDLANFLIVNLNELSSTQERAFTLRALNAYFGKDSGEKNNKFKLSYNGESKEFDGLLSTSFTTKNGEFSITPLGSNKLYATILSYAYLPLEIKHKIEPKELDIYRVFVDEKGKELGLDSLKVNDVIYSKVVINSKTMVKNGVINEIVSSCFEPINENLSNFSKSLKNSLQVEYKSVKDDRVLSFYTLSGDEKDAVLYTPYRVRLGGKCSLGAVTTENMYNERQNDYDLAVRSFNVK</sequence>
<dbReference type="InterPro" id="IPR041246">
    <property type="entry name" value="Bact_MG10"/>
</dbReference>
<evidence type="ECO:0000256" key="1">
    <source>
        <dbReference type="SAM" id="SignalP"/>
    </source>
</evidence>
<dbReference type="PANTHER" id="PTHR40094">
    <property type="entry name" value="ALPHA-2-MACROGLOBULIN HOMOLOG"/>
    <property type="match status" value="1"/>
</dbReference>
<dbReference type="CDD" id="cd02891">
    <property type="entry name" value="A2M_like"/>
    <property type="match status" value="1"/>
</dbReference>
<evidence type="ECO:0000259" key="3">
    <source>
        <dbReference type="SMART" id="SM01360"/>
    </source>
</evidence>
<feature type="domain" description="Alpha-2-macroglobulin bait region" evidence="2">
    <location>
        <begin position="871"/>
        <end position="1007"/>
    </location>
</feature>
<accession>A0A1Y5MGU7</accession>
<dbReference type="InterPro" id="IPR011625">
    <property type="entry name" value="A2M_N_BRD"/>
</dbReference>
<dbReference type="PANTHER" id="PTHR40094:SF1">
    <property type="entry name" value="UBIQUITIN DOMAIN-CONTAINING PROTEIN"/>
    <property type="match status" value="1"/>
</dbReference>
<feature type="domain" description="Alpha-2-macroglobulin" evidence="3">
    <location>
        <begin position="1075"/>
        <end position="1165"/>
    </location>
</feature>
<name>A0A1Y5MGU7_9BACT</name>
<keyword evidence="1" id="KW-0732">Signal</keyword>
<dbReference type="Gene3D" id="2.60.40.1930">
    <property type="match status" value="1"/>
</dbReference>
<dbReference type="GO" id="GO:0004866">
    <property type="term" value="F:endopeptidase inhibitor activity"/>
    <property type="evidence" value="ECO:0007669"/>
    <property type="project" value="InterPro"/>
</dbReference>
<protein>
    <submittedName>
        <fullName evidence="4">Alpha-2-macroglobulin</fullName>
    </submittedName>
</protein>
<reference evidence="4 5" key="1">
    <citation type="submission" date="2017-04" db="EMBL/GenBank/DDBJ databases">
        <title>Complete genome of Campylobacter concisus ATCC 33237T and draft genomes for an additional eight well characterized C. concisus strains.</title>
        <authorList>
            <person name="Cornelius A.J."/>
            <person name="Miller W.G."/>
            <person name="Lastovica A.J."/>
            <person name="On S.L."/>
            <person name="French N.P."/>
            <person name="Vandenberg O."/>
            <person name="Biggs P.J."/>
        </authorList>
    </citation>
    <scope>NUCLEOTIDE SEQUENCE [LARGE SCALE GENOMIC DNA]</scope>
    <source>
        <strain evidence="4 5">CCUG 19995</strain>
    </source>
</reference>
<evidence type="ECO:0000313" key="4">
    <source>
        <dbReference type="EMBL" id="OUT07811.1"/>
    </source>
</evidence>
<gene>
    <name evidence="4" type="ORF">B9N65_06285</name>
</gene>
<dbReference type="SMART" id="SM01359">
    <property type="entry name" value="A2M_N_2"/>
    <property type="match status" value="1"/>
</dbReference>